<gene>
    <name evidence="2" type="ORF">EAY07_17430</name>
</gene>
<accession>A0A241NFI8</accession>
<evidence type="ECO:0000259" key="1">
    <source>
        <dbReference type="Pfam" id="PF03413"/>
    </source>
</evidence>
<proteinExistence type="predicted"/>
<organism evidence="2 3">
    <name type="scientific">Vibrio anguillarum</name>
    <name type="common">Listonella anguillarum</name>
    <dbReference type="NCBI Taxonomy" id="55601"/>
    <lineage>
        <taxon>Bacteria</taxon>
        <taxon>Pseudomonadati</taxon>
        <taxon>Pseudomonadota</taxon>
        <taxon>Gammaproteobacteria</taxon>
        <taxon>Vibrionales</taxon>
        <taxon>Vibrionaceae</taxon>
        <taxon>Vibrio</taxon>
    </lineage>
</organism>
<dbReference type="Proteomes" id="UP000722957">
    <property type="component" value="Unassembled WGS sequence"/>
</dbReference>
<name>A0A241NFI8_VIBAN</name>
<feature type="domain" description="PepSY" evidence="1">
    <location>
        <begin position="94"/>
        <end position="144"/>
    </location>
</feature>
<dbReference type="OrthoDB" id="6399977at2"/>
<dbReference type="Gene3D" id="3.10.450.40">
    <property type="match status" value="1"/>
</dbReference>
<comment type="caution">
    <text evidence="2">The sequence shown here is derived from an EMBL/GenBank/DDBJ whole genome shotgun (WGS) entry which is preliminary data.</text>
</comment>
<sequence length="158" mass="18240">MKMSYKTDDSLSIHVRSFILCLSYYRGRNMLFKKGKAFARLLLLSSLSLPTLAASSDVHDWVQDTYKPGTKVEIDEDQDEVYAAVQKGLIHPLSELYATIDKELNGRVIKVELDEDDGEWVYELKLMHDNRVIRVEYNASTLELMAIRGRNLRDIIKK</sequence>
<dbReference type="InterPro" id="IPR025711">
    <property type="entry name" value="PepSY"/>
</dbReference>
<reference evidence="2 3" key="1">
    <citation type="journal article" date="2021" name="PeerJ">
        <title>Analysis of 44 Vibrio anguillarum genomes reveals high genetic diversity.</title>
        <authorList>
            <person name="Hansen M.J."/>
            <person name="Dalsgaard I."/>
        </authorList>
    </citation>
    <scope>NUCLEOTIDE SEQUENCE [LARGE SCALE GENOMIC DNA]</scope>
    <source>
        <strain evidence="2 3">17-16730-2A</strain>
    </source>
</reference>
<evidence type="ECO:0000313" key="2">
    <source>
        <dbReference type="EMBL" id="MBF4273775.1"/>
    </source>
</evidence>
<dbReference type="AlphaFoldDB" id="A0A241NFI8"/>
<dbReference type="EMBL" id="RDOM01000065">
    <property type="protein sequence ID" value="MBF4273775.1"/>
    <property type="molecule type" value="Genomic_DNA"/>
</dbReference>
<evidence type="ECO:0000313" key="3">
    <source>
        <dbReference type="Proteomes" id="UP000722957"/>
    </source>
</evidence>
<protein>
    <recommendedName>
        <fullName evidence="1">PepSY domain-containing protein</fullName>
    </recommendedName>
</protein>
<dbReference type="Pfam" id="PF03413">
    <property type="entry name" value="PepSY"/>
    <property type="match status" value="1"/>
</dbReference>